<dbReference type="AlphaFoldDB" id="A0A0E9W7Q6"/>
<evidence type="ECO:0000313" key="1">
    <source>
        <dbReference type="EMBL" id="JAH85620.1"/>
    </source>
</evidence>
<accession>A0A0E9W7Q6</accession>
<proteinExistence type="predicted"/>
<sequence>MKDVEKLGRHLHNSGPEPCCFPSVELKPGSLNGDVTGRLVDAIQELQTVEHL</sequence>
<organism evidence="1">
    <name type="scientific">Anguilla anguilla</name>
    <name type="common">European freshwater eel</name>
    <name type="synonym">Muraena anguilla</name>
    <dbReference type="NCBI Taxonomy" id="7936"/>
    <lineage>
        <taxon>Eukaryota</taxon>
        <taxon>Metazoa</taxon>
        <taxon>Chordata</taxon>
        <taxon>Craniata</taxon>
        <taxon>Vertebrata</taxon>
        <taxon>Euteleostomi</taxon>
        <taxon>Actinopterygii</taxon>
        <taxon>Neopterygii</taxon>
        <taxon>Teleostei</taxon>
        <taxon>Anguilliformes</taxon>
        <taxon>Anguillidae</taxon>
        <taxon>Anguilla</taxon>
    </lineage>
</organism>
<reference evidence="1" key="1">
    <citation type="submission" date="2014-11" db="EMBL/GenBank/DDBJ databases">
        <authorList>
            <person name="Amaro Gonzalez C."/>
        </authorList>
    </citation>
    <scope>NUCLEOTIDE SEQUENCE</scope>
</reference>
<reference evidence="1" key="2">
    <citation type="journal article" date="2015" name="Fish Shellfish Immunol.">
        <title>Early steps in the European eel (Anguilla anguilla)-Vibrio vulnificus interaction in the gills: Role of the RtxA13 toxin.</title>
        <authorList>
            <person name="Callol A."/>
            <person name="Pajuelo D."/>
            <person name="Ebbesson L."/>
            <person name="Teles M."/>
            <person name="MacKenzie S."/>
            <person name="Amaro C."/>
        </authorList>
    </citation>
    <scope>NUCLEOTIDE SEQUENCE</scope>
</reference>
<name>A0A0E9W7Q6_ANGAN</name>
<protein>
    <submittedName>
        <fullName evidence="1">Uncharacterized protein</fullName>
    </submittedName>
</protein>
<dbReference type="EMBL" id="GBXM01022957">
    <property type="protein sequence ID" value="JAH85620.1"/>
    <property type="molecule type" value="Transcribed_RNA"/>
</dbReference>